<evidence type="ECO:0000313" key="4">
    <source>
        <dbReference type="Proteomes" id="UP000265120"/>
    </source>
</evidence>
<dbReference type="Ensembl" id="ENSCSET00000015409.1">
    <property type="protein sequence ID" value="ENSCSEP00000015226.1"/>
    <property type="gene ID" value="ENSCSEG00000009775.1"/>
</dbReference>
<reference evidence="3" key="2">
    <citation type="submission" date="2025-08" db="UniProtKB">
        <authorList>
            <consortium name="Ensembl"/>
        </authorList>
    </citation>
    <scope>IDENTIFICATION</scope>
</reference>
<organism evidence="3 4">
    <name type="scientific">Cynoglossus semilaevis</name>
    <name type="common">Tongue sole</name>
    <dbReference type="NCBI Taxonomy" id="244447"/>
    <lineage>
        <taxon>Eukaryota</taxon>
        <taxon>Metazoa</taxon>
        <taxon>Chordata</taxon>
        <taxon>Craniata</taxon>
        <taxon>Vertebrata</taxon>
        <taxon>Euteleostomi</taxon>
        <taxon>Actinopterygii</taxon>
        <taxon>Neopterygii</taxon>
        <taxon>Teleostei</taxon>
        <taxon>Neoteleostei</taxon>
        <taxon>Acanthomorphata</taxon>
        <taxon>Carangaria</taxon>
        <taxon>Pleuronectiformes</taxon>
        <taxon>Pleuronectoidei</taxon>
        <taxon>Cynoglossidae</taxon>
        <taxon>Cynoglossinae</taxon>
        <taxon>Cynoglossus</taxon>
    </lineage>
</organism>
<dbReference type="PANTHER" id="PTHR31353:SF5">
    <property type="entry name" value="IM:7138535"/>
    <property type="match status" value="1"/>
</dbReference>
<dbReference type="InterPro" id="IPR018797">
    <property type="entry name" value="FAM98"/>
</dbReference>
<sequence>MERNAVTVAAIKSLGYPCGPCLHQCGCEELPCPLLNWLSAELRKRCPQLQESVGSSKVILVGELRSLLSNMFSPLTELTSGVLEPSVLNKVIEFLVSELQAARIINYLEMYPEEKTMEEKSEKQKRVKEEGLSHELTELCGEGIDGAGVLDEERRRGEMQAEWILLLRALDMNASSQFADVLSEVESRLARLPSRCMMDPLLDKSLTSEQWVNLKKISDHLLKDYQCRWQMMVKRFQVTLESFAWGEKQKERRKVLASVPPLSSLTSSSTVSLAHLLAARQDQSFIESIKAGPSTSVYKARMGSVPDRGGRPGEIEPPMPVWEERRAKGYRSGSGHHQRRTFSSRKKGNNI</sequence>
<feature type="region of interest" description="Disordered" evidence="2">
    <location>
        <begin position="300"/>
        <end position="351"/>
    </location>
</feature>
<accession>A0A3P8VPM8</accession>
<dbReference type="Proteomes" id="UP000265120">
    <property type="component" value="Chromosome 4"/>
</dbReference>
<keyword evidence="4" id="KW-1185">Reference proteome</keyword>
<protein>
    <submittedName>
        <fullName evidence="3">Im:7138535</fullName>
    </submittedName>
</protein>
<comment type="similarity">
    <text evidence="1">Belongs to the FAM98 family.</text>
</comment>
<evidence type="ECO:0000256" key="2">
    <source>
        <dbReference type="SAM" id="MobiDB-lite"/>
    </source>
</evidence>
<dbReference type="GeneTree" id="ENSGT00440000037341"/>
<evidence type="ECO:0000256" key="1">
    <source>
        <dbReference type="ARBA" id="ARBA00007218"/>
    </source>
</evidence>
<proteinExistence type="inferred from homology"/>
<evidence type="ECO:0000313" key="3">
    <source>
        <dbReference type="Ensembl" id="ENSCSEP00000015226.1"/>
    </source>
</evidence>
<dbReference type="AlphaFoldDB" id="A0A3P8VPM8"/>
<name>A0A3P8VPM8_CYNSE</name>
<dbReference type="GO" id="GO:0072669">
    <property type="term" value="C:tRNA-splicing ligase complex"/>
    <property type="evidence" value="ECO:0007669"/>
    <property type="project" value="TreeGrafter"/>
</dbReference>
<dbReference type="PANTHER" id="PTHR31353">
    <property type="entry name" value="FAM98"/>
    <property type="match status" value="1"/>
</dbReference>
<reference evidence="3 4" key="1">
    <citation type="journal article" date="2014" name="Nat. Genet.">
        <title>Whole-genome sequence of a flatfish provides insights into ZW sex chromosome evolution and adaptation to a benthic lifestyle.</title>
        <authorList>
            <person name="Chen S."/>
            <person name="Zhang G."/>
            <person name="Shao C."/>
            <person name="Huang Q."/>
            <person name="Liu G."/>
            <person name="Zhang P."/>
            <person name="Song W."/>
            <person name="An N."/>
            <person name="Chalopin D."/>
            <person name="Volff J.N."/>
            <person name="Hong Y."/>
            <person name="Li Q."/>
            <person name="Sha Z."/>
            <person name="Zhou H."/>
            <person name="Xie M."/>
            <person name="Yu Q."/>
            <person name="Liu Y."/>
            <person name="Xiang H."/>
            <person name="Wang N."/>
            <person name="Wu K."/>
            <person name="Yang C."/>
            <person name="Zhou Q."/>
            <person name="Liao X."/>
            <person name="Yang L."/>
            <person name="Hu Q."/>
            <person name="Zhang J."/>
            <person name="Meng L."/>
            <person name="Jin L."/>
            <person name="Tian Y."/>
            <person name="Lian J."/>
            <person name="Yang J."/>
            <person name="Miao G."/>
            <person name="Liu S."/>
            <person name="Liang Z."/>
            <person name="Yan F."/>
            <person name="Li Y."/>
            <person name="Sun B."/>
            <person name="Zhang H."/>
            <person name="Zhang J."/>
            <person name="Zhu Y."/>
            <person name="Du M."/>
            <person name="Zhao Y."/>
            <person name="Schartl M."/>
            <person name="Tang Q."/>
            <person name="Wang J."/>
        </authorList>
    </citation>
    <scope>NUCLEOTIDE SEQUENCE</scope>
</reference>
<feature type="compositionally biased region" description="Basic residues" evidence="2">
    <location>
        <begin position="334"/>
        <end position="351"/>
    </location>
</feature>
<dbReference type="Pfam" id="PF10239">
    <property type="entry name" value="DUF2465"/>
    <property type="match status" value="2"/>
</dbReference>
<reference evidence="3" key="3">
    <citation type="submission" date="2025-09" db="UniProtKB">
        <authorList>
            <consortium name="Ensembl"/>
        </authorList>
    </citation>
    <scope>IDENTIFICATION</scope>
</reference>